<evidence type="ECO:0000313" key="5">
    <source>
        <dbReference type="EMBL" id="SDY26604.1"/>
    </source>
</evidence>
<dbReference type="GO" id="GO:0046872">
    <property type="term" value="F:metal ion binding"/>
    <property type="evidence" value="ECO:0007669"/>
    <property type="project" value="InterPro"/>
</dbReference>
<dbReference type="PANTHER" id="PTHR11496">
    <property type="entry name" value="ALCOHOL DEHYDROGENASE"/>
    <property type="match status" value="1"/>
</dbReference>
<keyword evidence="6" id="KW-1185">Reference proteome</keyword>
<dbReference type="GO" id="GO:0004022">
    <property type="term" value="F:alcohol dehydrogenase (NAD+) activity"/>
    <property type="evidence" value="ECO:0007669"/>
    <property type="project" value="TreeGrafter"/>
</dbReference>
<dbReference type="Proteomes" id="UP000198935">
    <property type="component" value="Unassembled WGS sequence"/>
</dbReference>
<evidence type="ECO:0000313" key="6">
    <source>
        <dbReference type="Proteomes" id="UP000198935"/>
    </source>
</evidence>
<evidence type="ECO:0000256" key="1">
    <source>
        <dbReference type="ARBA" id="ARBA00007358"/>
    </source>
</evidence>
<dbReference type="AlphaFoldDB" id="A0A1H3IID0"/>
<organism evidence="5 6">
    <name type="scientific">Evansella caseinilytica</name>
    <dbReference type="NCBI Taxonomy" id="1503961"/>
    <lineage>
        <taxon>Bacteria</taxon>
        <taxon>Bacillati</taxon>
        <taxon>Bacillota</taxon>
        <taxon>Bacilli</taxon>
        <taxon>Bacillales</taxon>
        <taxon>Bacillaceae</taxon>
        <taxon>Evansella</taxon>
    </lineage>
</organism>
<dbReference type="EMBL" id="FNPI01000001">
    <property type="protein sequence ID" value="SDY26604.1"/>
    <property type="molecule type" value="Genomic_DNA"/>
</dbReference>
<dbReference type="InterPro" id="IPR001670">
    <property type="entry name" value="ADH_Fe/GldA"/>
</dbReference>
<evidence type="ECO:0000256" key="2">
    <source>
        <dbReference type="ARBA" id="ARBA00023002"/>
    </source>
</evidence>
<accession>A0A1H3IID0</accession>
<name>A0A1H3IID0_9BACI</name>
<dbReference type="Pfam" id="PF25137">
    <property type="entry name" value="ADH_Fe_C"/>
    <property type="match status" value="1"/>
</dbReference>
<dbReference type="STRING" id="1503961.SAMN05421736_101815"/>
<dbReference type="Gene3D" id="1.20.1090.10">
    <property type="entry name" value="Dehydroquinate synthase-like - alpha domain"/>
    <property type="match status" value="1"/>
</dbReference>
<dbReference type="InterPro" id="IPR056798">
    <property type="entry name" value="ADH_Fe_C"/>
</dbReference>
<dbReference type="PANTHER" id="PTHR11496:SF102">
    <property type="entry name" value="ALCOHOL DEHYDROGENASE 4"/>
    <property type="match status" value="1"/>
</dbReference>
<dbReference type="Pfam" id="PF00465">
    <property type="entry name" value="Fe-ADH"/>
    <property type="match status" value="1"/>
</dbReference>
<dbReference type="SUPFAM" id="SSF56796">
    <property type="entry name" value="Dehydroquinate synthase-like"/>
    <property type="match status" value="1"/>
</dbReference>
<proteinExistence type="inferred from homology"/>
<gene>
    <name evidence="5" type="ORF">SAMN05421736_101815</name>
</gene>
<keyword evidence="2" id="KW-0560">Oxidoreductase</keyword>
<reference evidence="6" key="1">
    <citation type="submission" date="2016-10" db="EMBL/GenBank/DDBJ databases">
        <authorList>
            <person name="Varghese N."/>
            <person name="Submissions S."/>
        </authorList>
    </citation>
    <scope>NUCLEOTIDE SEQUENCE [LARGE SCALE GENOMIC DNA]</scope>
    <source>
        <strain evidence="6">SP</strain>
    </source>
</reference>
<evidence type="ECO:0000259" key="4">
    <source>
        <dbReference type="Pfam" id="PF25137"/>
    </source>
</evidence>
<dbReference type="FunFam" id="1.20.1090.10:FF:000001">
    <property type="entry name" value="Aldehyde-alcohol dehydrogenase"/>
    <property type="match status" value="1"/>
</dbReference>
<evidence type="ECO:0000259" key="3">
    <source>
        <dbReference type="Pfam" id="PF00465"/>
    </source>
</evidence>
<dbReference type="InterPro" id="IPR039697">
    <property type="entry name" value="Alcohol_dehydrogenase_Fe"/>
</dbReference>
<feature type="domain" description="Fe-containing alcohol dehydrogenase-like C-terminal" evidence="4">
    <location>
        <begin position="189"/>
        <end position="383"/>
    </location>
</feature>
<dbReference type="Gene3D" id="3.40.50.1970">
    <property type="match status" value="1"/>
</dbReference>
<sequence>MNNTINKFVTPEIIFGTGSIKQTGDACLRLGAKKVIIVSDPGVAEAGWLTEVIKACETSGLDYITYSELTTNPKDFEVAQGSEVYLREECDSVIGVGGGSTLDVAKSIAILASNGGNISDYEGVDKISKPLPPMVMAATTAGSGSEVSQFSVIVDTKRKKKMTIISKTLIPDIAIVDPQTLATKSPSLTASTGMDVLTHSIEAYVSAAATPLTDVQAKNALSLVAEYLRPSVASRSNEAAKTAMAMASLQSGLAFSNAILGAAHAISHAIGGKLPMAHGEINSILLPHVMDFNFIAKPQKFKEIAGLMGVDTRTLSVKEAACGAVKLVREIAADIGTPMTLSDIGFQKDYIPDICAAALADACMITNPRDTTYWDIEKLLHDAL</sequence>
<dbReference type="OrthoDB" id="9815791at2"/>
<feature type="domain" description="Alcohol dehydrogenase iron-type/glycerol dehydrogenase GldA" evidence="3">
    <location>
        <begin position="11"/>
        <end position="178"/>
    </location>
</feature>
<dbReference type="FunFam" id="3.40.50.1970:FF:000003">
    <property type="entry name" value="Alcohol dehydrogenase, iron-containing"/>
    <property type="match status" value="1"/>
</dbReference>
<protein>
    <submittedName>
        <fullName evidence="5">1,3-propanediol dehydrogenase</fullName>
    </submittedName>
</protein>
<comment type="similarity">
    <text evidence="1">Belongs to the iron-containing alcohol dehydrogenase family.</text>
</comment>